<organism evidence="2 3">
    <name type="scientific">Desulfobacter latus</name>
    <dbReference type="NCBI Taxonomy" id="2292"/>
    <lineage>
        <taxon>Bacteria</taxon>
        <taxon>Pseudomonadati</taxon>
        <taxon>Thermodesulfobacteriota</taxon>
        <taxon>Desulfobacteria</taxon>
        <taxon>Desulfobacterales</taxon>
        <taxon>Desulfobacteraceae</taxon>
        <taxon>Desulfobacter</taxon>
    </lineage>
</organism>
<feature type="domain" description="Resolvase/invertase-type recombinase catalytic" evidence="1">
    <location>
        <begin position="50"/>
        <end position="153"/>
    </location>
</feature>
<gene>
    <name evidence="2" type="ORF">HXW94_06460</name>
</gene>
<reference evidence="2 3" key="1">
    <citation type="submission" date="2020-06" db="EMBL/GenBank/DDBJ databases">
        <title>High-quality draft genome of sulfate reducer Desulfobacter latus type strain AcrS2 isolated from marine sediment.</title>
        <authorList>
            <person name="Hoppe M."/>
            <person name="Larsen C.K."/>
            <person name="Marshall I.P.G."/>
            <person name="Schramm A."/>
            <person name="Marietou A.G."/>
        </authorList>
    </citation>
    <scope>NUCLEOTIDE SEQUENCE [LARGE SCALE GENOMIC DNA]</scope>
    <source>
        <strain evidence="2 3">AcRS2</strain>
    </source>
</reference>
<dbReference type="Proteomes" id="UP000553343">
    <property type="component" value="Unassembled WGS sequence"/>
</dbReference>
<dbReference type="EMBL" id="JACADJ010000014">
    <property type="protein sequence ID" value="NWH04630.1"/>
    <property type="molecule type" value="Genomic_DNA"/>
</dbReference>
<dbReference type="SMART" id="SM00857">
    <property type="entry name" value="Resolvase"/>
    <property type="match status" value="1"/>
</dbReference>
<keyword evidence="3" id="KW-1185">Reference proteome</keyword>
<sequence>MKLSVWAKKQGIAYRTAWEHFRTGKIPNAYKLASGTIIVPDEKQIPKTEFIVTYARVSSSVNKSSLESQSQRLIDFCNANGWQTHLNVKEIGSGLNDKRKKLEDVLAKARVTKLVVEHKDRLARFGVNYIEILCNHIGCELVVLNQTLNDKED</sequence>
<dbReference type="SUPFAM" id="SSF53041">
    <property type="entry name" value="Resolvase-like"/>
    <property type="match status" value="1"/>
</dbReference>
<dbReference type="AlphaFoldDB" id="A0A850SWW6"/>
<dbReference type="GO" id="GO:0000150">
    <property type="term" value="F:DNA strand exchange activity"/>
    <property type="evidence" value="ECO:0007669"/>
    <property type="project" value="InterPro"/>
</dbReference>
<dbReference type="Gene3D" id="3.40.50.1390">
    <property type="entry name" value="Resolvase, N-terminal catalytic domain"/>
    <property type="match status" value="1"/>
</dbReference>
<name>A0A850SWW6_9BACT</name>
<evidence type="ECO:0000313" key="3">
    <source>
        <dbReference type="Proteomes" id="UP000553343"/>
    </source>
</evidence>
<dbReference type="PANTHER" id="PTHR36172">
    <property type="match status" value="1"/>
</dbReference>
<dbReference type="PANTHER" id="PTHR36172:SF1">
    <property type="entry name" value="RESOLVASE-RELATED"/>
    <property type="match status" value="1"/>
</dbReference>
<comment type="caution">
    <text evidence="2">The sequence shown here is derived from an EMBL/GenBank/DDBJ whole genome shotgun (WGS) entry which is preliminary data.</text>
</comment>
<dbReference type="Pfam" id="PF00239">
    <property type="entry name" value="Resolvase"/>
    <property type="match status" value="1"/>
</dbReference>
<feature type="non-terminal residue" evidence="2">
    <location>
        <position position="153"/>
    </location>
</feature>
<accession>A0A850SWW6</accession>
<dbReference type="RefSeq" id="WP_178366081.1">
    <property type="nucleotide sequence ID" value="NZ_JACADJ010000014.1"/>
</dbReference>
<dbReference type="InterPro" id="IPR036162">
    <property type="entry name" value="Resolvase-like_N_sf"/>
</dbReference>
<dbReference type="GO" id="GO:0003677">
    <property type="term" value="F:DNA binding"/>
    <property type="evidence" value="ECO:0007669"/>
    <property type="project" value="InterPro"/>
</dbReference>
<evidence type="ECO:0000259" key="1">
    <source>
        <dbReference type="PROSITE" id="PS51736"/>
    </source>
</evidence>
<dbReference type="FunFam" id="3.40.50.1390:FF:000002">
    <property type="entry name" value="ORF1 in transposon ISC1904"/>
    <property type="match status" value="1"/>
</dbReference>
<dbReference type="NCBIfam" id="NF033518">
    <property type="entry name" value="transpos_IS607"/>
    <property type="match status" value="1"/>
</dbReference>
<dbReference type="InterPro" id="IPR051491">
    <property type="entry name" value="Recombinase/Transposase-rel"/>
</dbReference>
<protein>
    <submittedName>
        <fullName evidence="2">IS607 family transposase</fullName>
    </submittedName>
</protein>
<evidence type="ECO:0000313" key="2">
    <source>
        <dbReference type="EMBL" id="NWH04630.1"/>
    </source>
</evidence>
<dbReference type="InterPro" id="IPR048046">
    <property type="entry name" value="Transpos_IS607"/>
</dbReference>
<dbReference type="InterPro" id="IPR006119">
    <property type="entry name" value="Resolv_N"/>
</dbReference>
<dbReference type="PROSITE" id="PS51736">
    <property type="entry name" value="RECOMBINASES_3"/>
    <property type="match status" value="1"/>
</dbReference>
<proteinExistence type="predicted"/>